<accession>M1EZ90</accession>
<keyword evidence="2" id="KW-1185">Reference proteome</keyword>
<evidence type="ECO:0000313" key="1">
    <source>
        <dbReference type="EMBL" id="AFH20933.1"/>
    </source>
</evidence>
<dbReference type="Proteomes" id="UP000011829">
    <property type="component" value="Segment"/>
</dbReference>
<dbReference type="GeneID" id="18562891"/>
<dbReference type="EMBL" id="JQ691611">
    <property type="protein sequence ID" value="AFH20933.1"/>
    <property type="molecule type" value="Genomic_DNA"/>
</dbReference>
<protein>
    <submittedName>
        <fullName evidence="1">Uncharacterized protein</fullName>
    </submittedName>
</protein>
<gene>
    <name evidence="1" type="ORF">CR9_049</name>
</gene>
<organism evidence="1 2">
    <name type="scientific">Cronobacter phage CR9</name>
    <dbReference type="NCBI Taxonomy" id="1162290"/>
    <lineage>
        <taxon>Viruses</taxon>
        <taxon>Duplodnaviria</taxon>
        <taxon>Heunggongvirae</taxon>
        <taxon>Uroviricota</taxon>
        <taxon>Caudoviricetes</taxon>
        <taxon>Vequintavirinae</taxon>
        <taxon>Certrevirus</taxon>
        <taxon>Certrevirus CR9</taxon>
    </lineage>
</organism>
<dbReference type="RefSeq" id="YP_009015011.1">
    <property type="nucleotide sequence ID" value="NC_023717.1"/>
</dbReference>
<reference evidence="1 2" key="1">
    <citation type="submission" date="2012-02" db="EMBL/GenBank/DDBJ databases">
        <title>Complete Genome Sequence of Cronobacter sakazakii Bacteriophage CR9.</title>
        <authorList>
            <person name="Shin H."/>
            <person name="Lee J.-H."/>
            <person name="Kim Y."/>
            <person name="Ryu S."/>
        </authorList>
    </citation>
    <scope>NUCLEOTIDE SEQUENCE [LARGE SCALE GENOMIC DNA]</scope>
</reference>
<dbReference type="OrthoDB" id="21394at10239"/>
<evidence type="ECO:0000313" key="2">
    <source>
        <dbReference type="Proteomes" id="UP000011829"/>
    </source>
</evidence>
<dbReference type="KEGG" id="vg:18562891"/>
<proteinExistence type="predicted"/>
<name>M1EZ90_9CAUD</name>
<sequence length="73" mass="8811">MVKKVDKNQKEEYHYERHHFYLDKHAGKQVCAWCGLVALRNKASEWCVEKGCDYRLHPSYQSTMKKLTKQFDF</sequence>